<feature type="chain" id="PRO_5019453881" description="DUF5723 domain-containing protein" evidence="1">
    <location>
        <begin position="26"/>
        <end position="368"/>
    </location>
</feature>
<organism evidence="2 3">
    <name type="scientific">Chryseotalea sanaruensis</name>
    <dbReference type="NCBI Taxonomy" id="2482724"/>
    <lineage>
        <taxon>Bacteria</taxon>
        <taxon>Pseudomonadati</taxon>
        <taxon>Bacteroidota</taxon>
        <taxon>Cytophagia</taxon>
        <taxon>Cytophagales</taxon>
        <taxon>Chryseotaleaceae</taxon>
        <taxon>Chryseotalea</taxon>
    </lineage>
</organism>
<evidence type="ECO:0000256" key="1">
    <source>
        <dbReference type="SAM" id="SignalP"/>
    </source>
</evidence>
<keyword evidence="1" id="KW-0732">Signal</keyword>
<dbReference type="Proteomes" id="UP000288227">
    <property type="component" value="Unassembled WGS sequence"/>
</dbReference>
<comment type="caution">
    <text evidence="2">The sequence shown here is derived from an EMBL/GenBank/DDBJ whole genome shotgun (WGS) entry which is preliminary data.</text>
</comment>
<gene>
    <name evidence="2" type="ORF">SanaruYs_31030</name>
</gene>
<sequence>MRTMNKAICTAVLALLFAAPALLFAQGERKDKQAVTFEEIYDEPYSINKLFVHFQPLYGELFATNVNAGYGIEASYYMKDKADFKVALRKTYSQRFFDLSRDLAANNSSVDNEIEVYNYFEFGGTYHIKDFEKSSKTNMTLYKKSYAGNKWAARVPLQAEVPCKVRIVYGARLGAIIWDSSTDLGRALTAQDLTNADLTNINTADTQYPTLPLTETDPETNRQRNVNPFTNIASQAIYIGGSYTWIRNIAVNFDKFEEGIDDLILTTYIDILFAPATRVDDVIYTHRDINGALIPGSTSTYSVKAVSTQSLGFRAGVEGKFNRQLGWAYGGEVGYRPSLVGRGFFALLKISFPVFGTQLDYKVESFGK</sequence>
<evidence type="ECO:0000313" key="3">
    <source>
        <dbReference type="Proteomes" id="UP000288227"/>
    </source>
</evidence>
<accession>A0A401UDA8</accession>
<evidence type="ECO:0000313" key="2">
    <source>
        <dbReference type="EMBL" id="GCC52864.1"/>
    </source>
</evidence>
<dbReference type="AlphaFoldDB" id="A0A401UDA8"/>
<proteinExistence type="predicted"/>
<name>A0A401UDA8_9BACT</name>
<evidence type="ECO:0008006" key="4">
    <source>
        <dbReference type="Google" id="ProtNLM"/>
    </source>
</evidence>
<keyword evidence="3" id="KW-1185">Reference proteome</keyword>
<feature type="signal peptide" evidence="1">
    <location>
        <begin position="1"/>
        <end position="25"/>
    </location>
</feature>
<protein>
    <recommendedName>
        <fullName evidence="4">DUF5723 domain-containing protein</fullName>
    </recommendedName>
</protein>
<reference evidence="2 3" key="1">
    <citation type="submission" date="2018-11" db="EMBL/GenBank/DDBJ databases">
        <title>Chryseotalea sanarue gen. nov., sp., nov., a member of the family Cytophagaceae, isolated from a brackish lake in Hamamatsu Japan.</title>
        <authorList>
            <person name="Maejima Y."/>
            <person name="Iino T."/>
            <person name="Muraguchi Y."/>
            <person name="Fukuda K."/>
            <person name="Ohkuma M."/>
            <person name="Moriuchi R."/>
            <person name="Dohra H."/>
            <person name="Kimbara K."/>
            <person name="Shintani M."/>
        </authorList>
    </citation>
    <scope>NUCLEOTIDE SEQUENCE [LARGE SCALE GENOMIC DNA]</scope>
    <source>
        <strain evidence="2 3">Ys</strain>
    </source>
</reference>
<dbReference type="EMBL" id="BHXQ01000005">
    <property type="protein sequence ID" value="GCC52864.1"/>
    <property type="molecule type" value="Genomic_DNA"/>
</dbReference>